<dbReference type="STRING" id="137246.A0A401REW3"/>
<dbReference type="InterPro" id="IPR051585">
    <property type="entry name" value="STE20_Ser/Thr_Kinases"/>
</dbReference>
<feature type="compositionally biased region" description="Polar residues" evidence="5">
    <location>
        <begin position="336"/>
        <end position="345"/>
    </location>
</feature>
<feature type="binding site" evidence="3">
    <location>
        <position position="64"/>
    </location>
    <ligand>
        <name>ATP</name>
        <dbReference type="ChEBI" id="CHEBI:30616"/>
    </ligand>
</feature>
<keyword evidence="4" id="KW-0175">Coiled coil</keyword>
<dbReference type="Gene3D" id="3.30.200.20">
    <property type="entry name" value="Phosphorylase Kinase, domain 1"/>
    <property type="match status" value="1"/>
</dbReference>
<dbReference type="PROSITE" id="PS00107">
    <property type="entry name" value="PROTEIN_KINASE_ATP"/>
    <property type="match status" value="1"/>
</dbReference>
<dbReference type="AlphaFoldDB" id="A0A401REW3"/>
<feature type="coiled-coil region" evidence="4">
    <location>
        <begin position="1070"/>
        <end position="1100"/>
    </location>
</feature>
<name>A0A401REW3_CHIPU</name>
<reference evidence="7 8" key="1">
    <citation type="journal article" date="2018" name="Nat. Ecol. Evol.">
        <title>Shark genomes provide insights into elasmobranch evolution and the origin of vertebrates.</title>
        <authorList>
            <person name="Hara Y"/>
            <person name="Yamaguchi K"/>
            <person name="Onimaru K"/>
            <person name="Kadota M"/>
            <person name="Koyanagi M"/>
            <person name="Keeley SD"/>
            <person name="Tatsumi K"/>
            <person name="Tanaka K"/>
            <person name="Motone F"/>
            <person name="Kageyama Y"/>
            <person name="Nozu R"/>
            <person name="Adachi N"/>
            <person name="Nishimura O"/>
            <person name="Nakagawa R"/>
            <person name="Tanegashima C"/>
            <person name="Kiyatake I"/>
            <person name="Matsumoto R"/>
            <person name="Murakumo K"/>
            <person name="Nishida K"/>
            <person name="Terakita A"/>
            <person name="Kuratani S"/>
            <person name="Sato K"/>
            <person name="Hyodo S Kuraku.S."/>
        </authorList>
    </citation>
    <scope>NUCLEOTIDE SEQUENCE [LARGE SCALE GENOMIC DNA]</scope>
</reference>
<dbReference type="PROSITE" id="PS00108">
    <property type="entry name" value="PROTEIN_KINASE_ST"/>
    <property type="match status" value="1"/>
</dbReference>
<evidence type="ECO:0000313" key="7">
    <source>
        <dbReference type="EMBL" id="GCC16665.1"/>
    </source>
</evidence>
<evidence type="ECO:0000256" key="3">
    <source>
        <dbReference type="PROSITE-ProRule" id="PRU10141"/>
    </source>
</evidence>
<dbReference type="PROSITE" id="PS50011">
    <property type="entry name" value="PROTEIN_KINASE_DOM"/>
    <property type="match status" value="1"/>
</dbReference>
<dbReference type="InterPro" id="IPR011009">
    <property type="entry name" value="Kinase-like_dom_sf"/>
</dbReference>
<sequence>MSFLSFMKLFKLGLDKKKVKQYQHVRRDVDPESVWKVIGELGDGAFGKVLKAQNRETGAIAAAKVIGSLDEEELEDYMVEIEILASCDHPHIVKLLDAFYYGNSLWILIEFCPGGAVDAIMLELERGLTESQIRVVCRQTLEALHYLHSNKVIHRDLKAGNILLTLDGDIKLADFGVSAKNAHTMQRRASFIGTPYWMAPEVVQCETSKDAPYDHKADVWSLGITLIELAEMEPPHHELNPMRVLLKITKAPPPTLSQPSRWSPDFKDFLRKALEKNVDMRWCVKQLLQHPFVAAVASNKPIRELTAEAKAEVMEEIEEGKDDNDDHTEAPAYQLGSDSAINTEDQAPMDLTKTPPEEETRSKEPVAQGRIGSPTLGSTDESAQPSAANTELGMVRESEELTVLDGSLGEAEEDMAGELQSETSAVRSDLMDSARRGAELLASPPGETGSDGKDCSADLSEAELQAANPSNASEGSEPVANKERGADLEEPGHTPAEDSTDEVIEPGLNGEELRTSNENARTEPTSPTPSGGEATAEVEMPTALFGKTESEEDGMDGPLIEATESAEDPPGEAIHPGRSPTGLEPVGALEDISEAPTPGETPLCPFEPGKAETIAMDQGTSDVEGETFSVAEGAETFQGCQVSGQDLKEETSITCTQSTNEKGPHQQDAALLSDKVARIDGENAELLPCVCVEPAAGVLEDTIAGEFVLEEVSDSLPDSILMVEMTGAPSPGLMPSNGSGESTESLQFKEAGSHLVEIADVVEASTERMEVAERSEGSITAEGPKPVEFEERMEPQTEDQPRADGEDTTEGGCDGLTEAEEASCSWSDDVAIATCVVSELINRVVADERGYGVHSAEEKGVTSCFLKDTSSFSSTDFVEEADSSGEGTKASAEGGPGGQCVDCEEESADNQGEQQENQPRDEAEIDNVSPGEDTPDRQVPPTQILGPAISKETGSLEANGLTVLKREAHYPPAGIHTLADQSQEGEFRARRRSYPFAAEEFESNEIPPCPGAVFSKQMQCDLFEDQDRPTLRKTLKKTRKFMVDGVEVSVTTSKVVSEDDKKDRDMRSARRQELRELRLLQKEEQRLQSQLDQKLQQQREHMIRQIEQEMMVSQTAG</sequence>
<dbReference type="FunFam" id="1.10.510.10:FF:000081">
    <property type="entry name" value="STE20-like serine/threonine-protein kinase"/>
    <property type="match status" value="1"/>
</dbReference>
<proteinExistence type="predicted"/>
<dbReference type="Gene3D" id="1.10.510.10">
    <property type="entry name" value="Transferase(Phosphotransferase) domain 1"/>
    <property type="match status" value="1"/>
</dbReference>
<dbReference type="GO" id="GO:0004672">
    <property type="term" value="F:protein kinase activity"/>
    <property type="evidence" value="ECO:0007669"/>
    <property type="project" value="InterPro"/>
</dbReference>
<feature type="domain" description="Protein kinase" evidence="6">
    <location>
        <begin position="35"/>
        <end position="293"/>
    </location>
</feature>
<dbReference type="OrthoDB" id="10027016at2759"/>
<keyword evidence="1 3" id="KW-0547">Nucleotide-binding</keyword>
<dbReference type="Proteomes" id="UP000287033">
    <property type="component" value="Unassembled WGS sequence"/>
</dbReference>
<feature type="compositionally biased region" description="Acidic residues" evidence="5">
    <location>
        <begin position="317"/>
        <end position="326"/>
    </location>
</feature>
<evidence type="ECO:0000256" key="1">
    <source>
        <dbReference type="ARBA" id="ARBA00022741"/>
    </source>
</evidence>
<dbReference type="Pfam" id="PF00069">
    <property type="entry name" value="Pkinase"/>
    <property type="match status" value="1"/>
</dbReference>
<feature type="region of interest" description="Disordered" evidence="5">
    <location>
        <begin position="767"/>
        <end position="823"/>
    </location>
</feature>
<protein>
    <recommendedName>
        <fullName evidence="6">Protein kinase domain-containing protein</fullName>
    </recommendedName>
</protein>
<comment type="caution">
    <text evidence="7">The sequence shown here is derived from an EMBL/GenBank/DDBJ whole genome shotgun (WGS) entry which is preliminary data.</text>
</comment>
<evidence type="ECO:0000259" key="6">
    <source>
        <dbReference type="PROSITE" id="PS50011"/>
    </source>
</evidence>
<evidence type="ECO:0000256" key="5">
    <source>
        <dbReference type="SAM" id="MobiDB-lite"/>
    </source>
</evidence>
<organism evidence="7 8">
    <name type="scientific">Chiloscyllium punctatum</name>
    <name type="common">Brownbanded bambooshark</name>
    <name type="synonym">Hemiscyllium punctatum</name>
    <dbReference type="NCBI Taxonomy" id="137246"/>
    <lineage>
        <taxon>Eukaryota</taxon>
        <taxon>Metazoa</taxon>
        <taxon>Chordata</taxon>
        <taxon>Craniata</taxon>
        <taxon>Vertebrata</taxon>
        <taxon>Chondrichthyes</taxon>
        <taxon>Elasmobranchii</taxon>
        <taxon>Galeomorphii</taxon>
        <taxon>Galeoidea</taxon>
        <taxon>Orectolobiformes</taxon>
        <taxon>Hemiscylliidae</taxon>
        <taxon>Chiloscyllium</taxon>
    </lineage>
</organism>
<dbReference type="PANTHER" id="PTHR46538:SF4">
    <property type="entry name" value="NON-SPECIFIC SERINE_THREONINE PROTEIN KINASE"/>
    <property type="match status" value="1"/>
</dbReference>
<evidence type="ECO:0000313" key="8">
    <source>
        <dbReference type="Proteomes" id="UP000287033"/>
    </source>
</evidence>
<dbReference type="InterPro" id="IPR000719">
    <property type="entry name" value="Prot_kinase_dom"/>
</dbReference>
<feature type="compositionally biased region" description="Basic and acidic residues" evidence="5">
    <location>
        <begin position="480"/>
        <end position="496"/>
    </location>
</feature>
<keyword evidence="8" id="KW-1185">Reference proteome</keyword>
<feature type="region of interest" description="Disordered" evidence="5">
    <location>
        <begin position="317"/>
        <end position="587"/>
    </location>
</feature>
<evidence type="ECO:0000256" key="4">
    <source>
        <dbReference type="SAM" id="Coils"/>
    </source>
</evidence>
<dbReference type="SUPFAM" id="SSF56112">
    <property type="entry name" value="Protein kinase-like (PK-like)"/>
    <property type="match status" value="1"/>
</dbReference>
<dbReference type="SMART" id="SM00220">
    <property type="entry name" value="S_TKc"/>
    <property type="match status" value="1"/>
</dbReference>
<keyword evidence="2 3" id="KW-0067">ATP-binding</keyword>
<feature type="region of interest" description="Disordered" evidence="5">
    <location>
        <begin position="876"/>
        <end position="953"/>
    </location>
</feature>
<accession>A0A401REW3</accession>
<dbReference type="InterPro" id="IPR017441">
    <property type="entry name" value="Protein_kinase_ATP_BS"/>
</dbReference>
<gene>
    <name evidence="7" type="ORF">chiPu_0020364</name>
</gene>
<feature type="compositionally biased region" description="Basic and acidic residues" evidence="5">
    <location>
        <begin position="429"/>
        <end position="438"/>
    </location>
</feature>
<dbReference type="EMBL" id="BEZZ01002548">
    <property type="protein sequence ID" value="GCC16665.1"/>
    <property type="molecule type" value="Genomic_DNA"/>
</dbReference>
<feature type="compositionally biased region" description="Polar residues" evidence="5">
    <location>
        <begin position="375"/>
        <end position="389"/>
    </location>
</feature>
<feature type="compositionally biased region" description="Basic and acidic residues" evidence="5">
    <location>
        <begin position="785"/>
        <end position="805"/>
    </location>
</feature>
<dbReference type="PANTHER" id="PTHR46538">
    <property type="entry name" value="PROTEIN KINASE DOMAIN-CONTAINING PROTEIN"/>
    <property type="match status" value="1"/>
</dbReference>
<dbReference type="InterPro" id="IPR008271">
    <property type="entry name" value="Ser/Thr_kinase_AS"/>
</dbReference>
<feature type="compositionally biased region" description="Basic and acidic residues" evidence="5">
    <location>
        <begin position="767"/>
        <end position="776"/>
    </location>
</feature>
<dbReference type="GO" id="GO:0005524">
    <property type="term" value="F:ATP binding"/>
    <property type="evidence" value="ECO:0007669"/>
    <property type="project" value="UniProtKB-UniRule"/>
</dbReference>
<feature type="compositionally biased region" description="Polar residues" evidence="5">
    <location>
        <begin position="516"/>
        <end position="529"/>
    </location>
</feature>
<dbReference type="OMA" id="DAPYDHK"/>
<feature type="compositionally biased region" description="Basic and acidic residues" evidence="5">
    <location>
        <begin position="355"/>
        <end position="364"/>
    </location>
</feature>
<evidence type="ECO:0000256" key="2">
    <source>
        <dbReference type="ARBA" id="ARBA00022840"/>
    </source>
</evidence>